<dbReference type="STRING" id="4232.A0A251S7T1"/>
<dbReference type="GO" id="GO:0042274">
    <property type="term" value="P:ribosomal small subunit biogenesis"/>
    <property type="evidence" value="ECO:0007669"/>
    <property type="project" value="InterPro"/>
</dbReference>
<keyword evidence="5" id="KW-1185">Reference proteome</keyword>
<sequence>MMNRKLLHRLRNFININRDLTSRLSSSPFSFHRNQHPFHHFQFTPQHPISSSSVFRHHYLNLSPKIDPDYHFSFATRSHYSTIASAEDSRRQNPKKLADSNEEVEPIDLWEEEDETEPEIGDGGDGGGVVLQNCPWGEKVLSIAQDVLLQFGDDIEIFAFKTSPGGYIYVRLDRLCNEYGCPSMEDIQSYSQEYKKKLDEAGAVGDIPTDLALEVSSPGADRLLRIPDDLQRFQNMAMRVKYVENDDPRSPGKEGIFFLESIEMESGSCVWRLADVKENRDPASKGRPMTRKQKDWRLNLPYEKLEQVTLYLDYQ</sequence>
<dbReference type="PANTHER" id="PTHR34544:SF3">
    <property type="entry name" value="OS07G0155200 PROTEIN"/>
    <property type="match status" value="1"/>
</dbReference>
<dbReference type="HAMAP" id="MF_01077">
    <property type="entry name" value="RimP"/>
    <property type="match status" value="1"/>
</dbReference>
<name>A0A251S7T1_HELAN</name>
<organism evidence="4 5">
    <name type="scientific">Helianthus annuus</name>
    <name type="common">Common sunflower</name>
    <dbReference type="NCBI Taxonomy" id="4232"/>
    <lineage>
        <taxon>Eukaryota</taxon>
        <taxon>Viridiplantae</taxon>
        <taxon>Streptophyta</taxon>
        <taxon>Embryophyta</taxon>
        <taxon>Tracheophyta</taxon>
        <taxon>Spermatophyta</taxon>
        <taxon>Magnoliopsida</taxon>
        <taxon>eudicotyledons</taxon>
        <taxon>Gunneridae</taxon>
        <taxon>Pentapetalae</taxon>
        <taxon>asterids</taxon>
        <taxon>campanulids</taxon>
        <taxon>Asterales</taxon>
        <taxon>Asteraceae</taxon>
        <taxon>Asteroideae</taxon>
        <taxon>Heliantheae alliance</taxon>
        <taxon>Heliantheae</taxon>
        <taxon>Helianthus</taxon>
    </lineage>
</organism>
<dbReference type="Pfam" id="PF25498">
    <property type="entry name" value="DUF7912"/>
    <property type="match status" value="1"/>
</dbReference>
<dbReference type="EMBL" id="MNCJ02000330">
    <property type="protein sequence ID" value="KAF5764105.1"/>
    <property type="molecule type" value="Genomic_DNA"/>
</dbReference>
<dbReference type="AlphaFoldDB" id="A0A251S7T1"/>
<evidence type="ECO:0000313" key="3">
    <source>
        <dbReference type="EMBL" id="KAF5764105.1"/>
    </source>
</evidence>
<protein>
    <submittedName>
        <fullName evidence="3 4">Ribosome maturation factor RimP</fullName>
    </submittedName>
</protein>
<dbReference type="FunCoup" id="A0A251S7T1">
    <property type="interactions" value="677"/>
</dbReference>
<feature type="domain" description="DUF7912" evidence="2">
    <location>
        <begin position="223"/>
        <end position="311"/>
    </location>
</feature>
<reference evidence="3" key="3">
    <citation type="submission" date="2020-06" db="EMBL/GenBank/DDBJ databases">
        <title>Helianthus annuus Genome sequencing and assembly Release 2.</title>
        <authorList>
            <person name="Gouzy J."/>
            <person name="Langlade N."/>
            <person name="Munos S."/>
        </authorList>
    </citation>
    <scope>NUCLEOTIDE SEQUENCE</scope>
    <source>
        <tissue evidence="3">Leaves</tissue>
    </source>
</reference>
<feature type="compositionally biased region" description="Basic and acidic residues" evidence="1">
    <location>
        <begin position="87"/>
        <end position="99"/>
    </location>
</feature>
<dbReference type="InterPro" id="IPR057234">
    <property type="entry name" value="DUF7912"/>
</dbReference>
<dbReference type="OMA" id="SNKYGCP"/>
<gene>
    <name evidence="4" type="ORF">HannXRQ_Chr15g0477141</name>
    <name evidence="3" type="ORF">HanXRQr2_Chr15g0688161</name>
</gene>
<evidence type="ECO:0000256" key="1">
    <source>
        <dbReference type="SAM" id="MobiDB-lite"/>
    </source>
</evidence>
<dbReference type="InParanoid" id="A0A251S7T1"/>
<dbReference type="Proteomes" id="UP000215914">
    <property type="component" value="Chromosome 15"/>
</dbReference>
<evidence type="ECO:0000313" key="5">
    <source>
        <dbReference type="Proteomes" id="UP000215914"/>
    </source>
</evidence>
<evidence type="ECO:0000259" key="2">
    <source>
        <dbReference type="Pfam" id="PF25498"/>
    </source>
</evidence>
<dbReference type="Gramene" id="mRNA:HanXRQr2_Chr15g0688161">
    <property type="protein sequence ID" value="mRNA:HanXRQr2_Chr15g0688161"/>
    <property type="gene ID" value="HanXRQr2_Chr15g0688161"/>
</dbReference>
<dbReference type="PANTHER" id="PTHR34544">
    <property type="entry name" value="OSJNBA0006B20.18 PROTEIN"/>
    <property type="match status" value="1"/>
</dbReference>
<feature type="region of interest" description="Disordered" evidence="1">
    <location>
        <begin position="84"/>
        <end position="126"/>
    </location>
</feature>
<feature type="compositionally biased region" description="Acidic residues" evidence="1">
    <location>
        <begin position="100"/>
        <end position="122"/>
    </location>
</feature>
<reference evidence="3 5" key="1">
    <citation type="journal article" date="2017" name="Nature">
        <title>The sunflower genome provides insights into oil metabolism, flowering and Asterid evolution.</title>
        <authorList>
            <person name="Badouin H."/>
            <person name="Gouzy J."/>
            <person name="Grassa C.J."/>
            <person name="Murat F."/>
            <person name="Staton S.E."/>
            <person name="Cottret L."/>
            <person name="Lelandais-Briere C."/>
            <person name="Owens G.L."/>
            <person name="Carrere S."/>
            <person name="Mayjonade B."/>
            <person name="Legrand L."/>
            <person name="Gill N."/>
            <person name="Kane N.C."/>
            <person name="Bowers J.E."/>
            <person name="Hubner S."/>
            <person name="Bellec A."/>
            <person name="Berard A."/>
            <person name="Berges H."/>
            <person name="Blanchet N."/>
            <person name="Boniface M.C."/>
            <person name="Brunel D."/>
            <person name="Catrice O."/>
            <person name="Chaidir N."/>
            <person name="Claudel C."/>
            <person name="Donnadieu C."/>
            <person name="Faraut T."/>
            <person name="Fievet G."/>
            <person name="Helmstetter N."/>
            <person name="King M."/>
            <person name="Knapp S.J."/>
            <person name="Lai Z."/>
            <person name="Le Paslier M.C."/>
            <person name="Lippi Y."/>
            <person name="Lorenzon L."/>
            <person name="Mandel J.R."/>
            <person name="Marage G."/>
            <person name="Marchand G."/>
            <person name="Marquand E."/>
            <person name="Bret-Mestries E."/>
            <person name="Morien E."/>
            <person name="Nambeesan S."/>
            <person name="Nguyen T."/>
            <person name="Pegot-Espagnet P."/>
            <person name="Pouilly N."/>
            <person name="Raftis F."/>
            <person name="Sallet E."/>
            <person name="Schiex T."/>
            <person name="Thomas J."/>
            <person name="Vandecasteele C."/>
            <person name="Vares D."/>
            <person name="Vear F."/>
            <person name="Vautrin S."/>
            <person name="Crespi M."/>
            <person name="Mangin B."/>
            <person name="Burke J.M."/>
            <person name="Salse J."/>
            <person name="Munos S."/>
            <person name="Vincourt P."/>
            <person name="Rieseberg L.H."/>
            <person name="Langlade N.B."/>
        </authorList>
    </citation>
    <scope>NUCLEOTIDE SEQUENCE [LARGE SCALE GENOMIC DNA]</scope>
    <source>
        <strain evidence="5">cv. SF193</strain>
        <tissue evidence="3">Leaves</tissue>
    </source>
</reference>
<dbReference type="OrthoDB" id="1100432at2759"/>
<accession>A0A251S7T1</accession>
<proteinExistence type="inferred from homology"/>
<dbReference type="EMBL" id="CM007904">
    <property type="protein sequence ID" value="OTF94897.1"/>
    <property type="molecule type" value="Genomic_DNA"/>
</dbReference>
<reference evidence="4" key="2">
    <citation type="submission" date="2017-02" db="EMBL/GenBank/DDBJ databases">
        <title>Sunflower complete genome.</title>
        <authorList>
            <person name="Langlade N."/>
            <person name="Munos S."/>
        </authorList>
    </citation>
    <scope>NUCLEOTIDE SEQUENCE [LARGE SCALE GENOMIC DNA]</scope>
    <source>
        <tissue evidence="4">Leaves</tissue>
    </source>
</reference>
<evidence type="ECO:0000313" key="4">
    <source>
        <dbReference type="EMBL" id="OTF94897.1"/>
    </source>
</evidence>
<dbReference type="InterPro" id="IPR003728">
    <property type="entry name" value="Ribosome_maturation_RimP"/>
</dbReference>